<organism evidence="1">
    <name type="scientific">Arundo donax</name>
    <name type="common">Giant reed</name>
    <name type="synonym">Donax arundinaceus</name>
    <dbReference type="NCBI Taxonomy" id="35708"/>
    <lineage>
        <taxon>Eukaryota</taxon>
        <taxon>Viridiplantae</taxon>
        <taxon>Streptophyta</taxon>
        <taxon>Embryophyta</taxon>
        <taxon>Tracheophyta</taxon>
        <taxon>Spermatophyta</taxon>
        <taxon>Magnoliopsida</taxon>
        <taxon>Liliopsida</taxon>
        <taxon>Poales</taxon>
        <taxon>Poaceae</taxon>
        <taxon>PACMAD clade</taxon>
        <taxon>Arundinoideae</taxon>
        <taxon>Arundineae</taxon>
        <taxon>Arundo</taxon>
    </lineage>
</organism>
<name>A0A0A9FCM3_ARUDO</name>
<evidence type="ECO:0000313" key="1">
    <source>
        <dbReference type="EMBL" id="JAE07891.1"/>
    </source>
</evidence>
<reference evidence="1" key="1">
    <citation type="submission" date="2014-09" db="EMBL/GenBank/DDBJ databases">
        <authorList>
            <person name="Magalhaes I.L.F."/>
            <person name="Oliveira U."/>
            <person name="Santos F.R."/>
            <person name="Vidigal T.H.D.A."/>
            <person name="Brescovit A.D."/>
            <person name="Santos A.J."/>
        </authorList>
    </citation>
    <scope>NUCLEOTIDE SEQUENCE</scope>
    <source>
        <tissue evidence="1">Shoot tissue taken approximately 20 cm above the soil surface</tissue>
    </source>
</reference>
<accession>A0A0A9FCM3</accession>
<protein>
    <submittedName>
        <fullName evidence="1">Uncharacterized protein</fullName>
    </submittedName>
</protein>
<dbReference type="EMBL" id="GBRH01190005">
    <property type="protein sequence ID" value="JAE07891.1"/>
    <property type="molecule type" value="Transcribed_RNA"/>
</dbReference>
<dbReference type="AlphaFoldDB" id="A0A0A9FCM3"/>
<proteinExistence type="predicted"/>
<sequence length="33" mass="3763">MRSVAQEISAHTQAYLSEPFRLITVSKLTDNQK</sequence>
<reference evidence="1" key="2">
    <citation type="journal article" date="2015" name="Data Brief">
        <title>Shoot transcriptome of the giant reed, Arundo donax.</title>
        <authorList>
            <person name="Barrero R.A."/>
            <person name="Guerrero F.D."/>
            <person name="Moolhuijzen P."/>
            <person name="Goolsby J.A."/>
            <person name="Tidwell J."/>
            <person name="Bellgard S.E."/>
            <person name="Bellgard M.I."/>
        </authorList>
    </citation>
    <scope>NUCLEOTIDE SEQUENCE</scope>
    <source>
        <tissue evidence="1">Shoot tissue taken approximately 20 cm above the soil surface</tissue>
    </source>
</reference>